<accession>A0A328AX44</accession>
<evidence type="ECO:0000256" key="1">
    <source>
        <dbReference type="ARBA" id="ARBA00023015"/>
    </source>
</evidence>
<reference evidence="7" key="1">
    <citation type="submission" date="2018-05" db="EMBL/GenBank/DDBJ databases">
        <authorList>
            <person name="Li X."/>
        </authorList>
    </citation>
    <scope>NUCLEOTIDE SEQUENCE [LARGE SCALE GENOMIC DNA]</scope>
    <source>
        <strain evidence="7">YIM 73061</strain>
    </source>
</reference>
<dbReference type="Gene3D" id="1.10.10.10">
    <property type="entry name" value="Winged helix-like DNA-binding domain superfamily/Winged helix DNA-binding domain"/>
    <property type="match status" value="1"/>
</dbReference>
<organism evidence="6 7">
    <name type="scientific">Phenylobacterium deserti</name>
    <dbReference type="NCBI Taxonomy" id="1914756"/>
    <lineage>
        <taxon>Bacteria</taxon>
        <taxon>Pseudomonadati</taxon>
        <taxon>Pseudomonadota</taxon>
        <taxon>Alphaproteobacteria</taxon>
        <taxon>Caulobacterales</taxon>
        <taxon>Caulobacteraceae</taxon>
        <taxon>Phenylobacterium</taxon>
    </lineage>
</organism>
<keyword evidence="3" id="KW-0804">Transcription</keyword>
<dbReference type="GO" id="GO:0003700">
    <property type="term" value="F:DNA-binding transcription factor activity"/>
    <property type="evidence" value="ECO:0007669"/>
    <property type="project" value="InterPro"/>
</dbReference>
<dbReference type="Proteomes" id="UP000249725">
    <property type="component" value="Unassembled WGS sequence"/>
</dbReference>
<keyword evidence="7" id="KW-1185">Reference proteome</keyword>
<dbReference type="Pfam" id="PF12802">
    <property type="entry name" value="MarR_2"/>
    <property type="match status" value="1"/>
</dbReference>
<dbReference type="RefSeq" id="WP_111513880.1">
    <property type="nucleotide sequence ID" value="NZ_QFYR01000001.1"/>
</dbReference>
<dbReference type="OrthoDB" id="7349109at2"/>
<dbReference type="GO" id="GO:0003677">
    <property type="term" value="F:DNA binding"/>
    <property type="evidence" value="ECO:0007669"/>
    <property type="project" value="UniProtKB-KW"/>
</dbReference>
<feature type="compositionally biased region" description="Basic and acidic residues" evidence="4">
    <location>
        <begin position="153"/>
        <end position="162"/>
    </location>
</feature>
<name>A0A328AX44_9CAUL</name>
<feature type="region of interest" description="Disordered" evidence="4">
    <location>
        <begin position="153"/>
        <end position="188"/>
    </location>
</feature>
<dbReference type="AlphaFoldDB" id="A0A328AX44"/>
<dbReference type="EMBL" id="QFYR01000001">
    <property type="protein sequence ID" value="RAK57428.1"/>
    <property type="molecule type" value="Genomic_DNA"/>
</dbReference>
<sequence length="188" mass="20122">MAKQKSVQKSGVDGLDGSPSHLLQRATQVALDLFAEEFGGGGLTQRQYAVLAAAAENEGATQTDLVRVTGIDRSTLADMVSRMIGKGLLERERAQHDARANAVRLTELGRSSLDAARPKMAAADARLLKLISGRGRRDAFAGLLAELVSEAQRKAEKREAKRAPAPKLVLSEAVEPAKEPRKKTKKAA</sequence>
<dbReference type="PANTHER" id="PTHR42756:SF1">
    <property type="entry name" value="TRANSCRIPTIONAL REPRESSOR OF EMRAB OPERON"/>
    <property type="match status" value="1"/>
</dbReference>
<protein>
    <submittedName>
        <fullName evidence="6">MarR family transcriptional regulator</fullName>
    </submittedName>
</protein>
<keyword evidence="2" id="KW-0238">DNA-binding</keyword>
<dbReference type="PROSITE" id="PS50995">
    <property type="entry name" value="HTH_MARR_2"/>
    <property type="match status" value="1"/>
</dbReference>
<dbReference type="SUPFAM" id="SSF46785">
    <property type="entry name" value="Winged helix' DNA-binding domain"/>
    <property type="match status" value="1"/>
</dbReference>
<gene>
    <name evidence="6" type="ORF">DJ018_05670</name>
</gene>
<dbReference type="InterPro" id="IPR000835">
    <property type="entry name" value="HTH_MarR-typ"/>
</dbReference>
<dbReference type="PANTHER" id="PTHR42756">
    <property type="entry name" value="TRANSCRIPTIONAL REGULATOR, MARR"/>
    <property type="match status" value="1"/>
</dbReference>
<dbReference type="InterPro" id="IPR036388">
    <property type="entry name" value="WH-like_DNA-bd_sf"/>
</dbReference>
<evidence type="ECO:0000313" key="6">
    <source>
        <dbReference type="EMBL" id="RAK57428.1"/>
    </source>
</evidence>
<evidence type="ECO:0000256" key="2">
    <source>
        <dbReference type="ARBA" id="ARBA00023125"/>
    </source>
</evidence>
<dbReference type="InterPro" id="IPR036390">
    <property type="entry name" value="WH_DNA-bd_sf"/>
</dbReference>
<feature type="domain" description="HTH marR-type" evidence="5">
    <location>
        <begin position="16"/>
        <end position="149"/>
    </location>
</feature>
<comment type="caution">
    <text evidence="6">The sequence shown here is derived from an EMBL/GenBank/DDBJ whole genome shotgun (WGS) entry which is preliminary data.</text>
</comment>
<keyword evidence="1" id="KW-0805">Transcription regulation</keyword>
<evidence type="ECO:0000256" key="4">
    <source>
        <dbReference type="SAM" id="MobiDB-lite"/>
    </source>
</evidence>
<proteinExistence type="predicted"/>
<evidence type="ECO:0000256" key="3">
    <source>
        <dbReference type="ARBA" id="ARBA00023163"/>
    </source>
</evidence>
<evidence type="ECO:0000313" key="7">
    <source>
        <dbReference type="Proteomes" id="UP000249725"/>
    </source>
</evidence>
<evidence type="ECO:0000259" key="5">
    <source>
        <dbReference type="PROSITE" id="PS50995"/>
    </source>
</evidence>
<dbReference type="SMART" id="SM00347">
    <property type="entry name" value="HTH_MARR"/>
    <property type="match status" value="1"/>
</dbReference>